<organism evidence="1 2">
    <name type="scientific">Crotalaria pallida</name>
    <name type="common">Smooth rattlebox</name>
    <name type="synonym">Crotalaria striata</name>
    <dbReference type="NCBI Taxonomy" id="3830"/>
    <lineage>
        <taxon>Eukaryota</taxon>
        <taxon>Viridiplantae</taxon>
        <taxon>Streptophyta</taxon>
        <taxon>Embryophyta</taxon>
        <taxon>Tracheophyta</taxon>
        <taxon>Spermatophyta</taxon>
        <taxon>Magnoliopsida</taxon>
        <taxon>eudicotyledons</taxon>
        <taxon>Gunneridae</taxon>
        <taxon>Pentapetalae</taxon>
        <taxon>rosids</taxon>
        <taxon>fabids</taxon>
        <taxon>Fabales</taxon>
        <taxon>Fabaceae</taxon>
        <taxon>Papilionoideae</taxon>
        <taxon>50 kb inversion clade</taxon>
        <taxon>genistoids sensu lato</taxon>
        <taxon>core genistoids</taxon>
        <taxon>Crotalarieae</taxon>
        <taxon>Crotalaria</taxon>
    </lineage>
</organism>
<accession>A0AAN9HIT3</accession>
<proteinExistence type="predicted"/>
<name>A0AAN9HIT3_CROPI</name>
<sequence length="96" mass="10751">MSTNPTPPAAMHPIGTLRLFVLPRKKFLRTISDELTLSEAVDLTAPNPEVCFDPSLPWPDRAHIDPEEKTCPKGYAPQKRCPLNVLSSDRMKVVRV</sequence>
<evidence type="ECO:0000313" key="1">
    <source>
        <dbReference type="EMBL" id="KAK7230941.1"/>
    </source>
</evidence>
<evidence type="ECO:0000313" key="2">
    <source>
        <dbReference type="Proteomes" id="UP001372338"/>
    </source>
</evidence>
<protein>
    <submittedName>
        <fullName evidence="1">Uncharacterized protein</fullName>
    </submittedName>
</protein>
<reference evidence="1 2" key="1">
    <citation type="submission" date="2024-01" db="EMBL/GenBank/DDBJ databases">
        <title>The genomes of 5 underutilized Papilionoideae crops provide insights into root nodulation and disease resistanc.</title>
        <authorList>
            <person name="Yuan L."/>
        </authorList>
    </citation>
    <scope>NUCLEOTIDE SEQUENCE [LARGE SCALE GENOMIC DNA]</scope>
    <source>
        <strain evidence="1">ZHUSHIDOU_FW_LH</strain>
        <tissue evidence="1">Leaf</tissue>
    </source>
</reference>
<gene>
    <name evidence="1" type="ORF">RIF29_48523</name>
</gene>
<comment type="caution">
    <text evidence="1">The sequence shown here is derived from an EMBL/GenBank/DDBJ whole genome shotgun (WGS) entry which is preliminary data.</text>
</comment>
<dbReference type="Proteomes" id="UP001372338">
    <property type="component" value="Unassembled WGS sequence"/>
</dbReference>
<dbReference type="AlphaFoldDB" id="A0AAN9HIT3"/>
<keyword evidence="2" id="KW-1185">Reference proteome</keyword>
<dbReference type="EMBL" id="JAYWIO010000165">
    <property type="protein sequence ID" value="KAK7230941.1"/>
    <property type="molecule type" value="Genomic_DNA"/>
</dbReference>